<dbReference type="RefSeq" id="WP_143028456.1">
    <property type="nucleotide sequence ID" value="NZ_CP047198.1"/>
</dbReference>
<evidence type="ECO:0000313" key="1">
    <source>
        <dbReference type="EMBL" id="QXB17880.1"/>
    </source>
</evidence>
<protein>
    <recommendedName>
        <fullName evidence="3">DNA-binding protein</fullName>
    </recommendedName>
</protein>
<dbReference type="GeneID" id="92750164"/>
<keyword evidence="2" id="KW-1185">Reference proteome</keyword>
<organism evidence="1 2">
    <name type="scientific">Corynebacterium coyleae</name>
    <dbReference type="NCBI Taxonomy" id="53374"/>
    <lineage>
        <taxon>Bacteria</taxon>
        <taxon>Bacillati</taxon>
        <taxon>Actinomycetota</taxon>
        <taxon>Actinomycetes</taxon>
        <taxon>Mycobacteriales</taxon>
        <taxon>Corynebacteriaceae</taxon>
        <taxon>Corynebacterium</taxon>
    </lineage>
</organism>
<proteinExistence type="predicted"/>
<evidence type="ECO:0000313" key="2">
    <source>
        <dbReference type="Proteomes" id="UP000683520"/>
    </source>
</evidence>
<dbReference type="EMBL" id="CP077302">
    <property type="protein sequence ID" value="QXB17880.1"/>
    <property type="molecule type" value="Genomic_DNA"/>
</dbReference>
<gene>
    <name evidence="1" type="ORF">I6L55_08230</name>
</gene>
<accession>A0ABX8KVD8</accession>
<name>A0ABX8KVD8_9CORY</name>
<sequence>MIDIADLICRVESTLGFWCGRVVAALDVHESAPGERDAAVRARWLARHIDVIRKQPWAEMMATELAGLTAVVMEVVEPTGEDIEPPAYGTARQMQRWAAHLGYPVSRWKIQTAIERGQIPSTVRPDGARLVRLEDVLGLGK</sequence>
<dbReference type="Proteomes" id="UP000683520">
    <property type="component" value="Chromosome"/>
</dbReference>
<evidence type="ECO:0008006" key="3">
    <source>
        <dbReference type="Google" id="ProtNLM"/>
    </source>
</evidence>
<reference evidence="1 2" key="1">
    <citation type="submission" date="2021-06" db="EMBL/GenBank/DDBJ databases">
        <title>FDA dAtabase for Regulatory Grade micrObial Sequences (FDA-ARGOS): Supporting development and validation of Infectious Disease Dx tests.</title>
        <authorList>
            <person name="Sproer C."/>
            <person name="Gronow S."/>
            <person name="Severitt S."/>
            <person name="Schroder I."/>
            <person name="Tallon L."/>
            <person name="Sadzewicz L."/>
            <person name="Zhao X."/>
            <person name="Boylan J."/>
            <person name="Ott S."/>
            <person name="Bowen H."/>
            <person name="Vavikolanu K."/>
            <person name="Mehta A."/>
            <person name="Aluvathingal J."/>
            <person name="Nadendla S."/>
            <person name="Lowell S."/>
            <person name="Myers T."/>
            <person name="Yan Y."/>
        </authorList>
    </citation>
    <scope>NUCLEOTIDE SEQUENCE [LARGE SCALE GENOMIC DNA]</scope>
    <source>
        <strain evidence="1 2">FDAARGOS 1425</strain>
    </source>
</reference>